<protein>
    <submittedName>
        <fullName evidence="1">Putative secreted protein</fullName>
    </submittedName>
</protein>
<organism evidence="1">
    <name type="scientific">Ixodes ricinus</name>
    <name type="common">Common tick</name>
    <name type="synonym">Acarus ricinus</name>
    <dbReference type="NCBI Taxonomy" id="34613"/>
    <lineage>
        <taxon>Eukaryota</taxon>
        <taxon>Metazoa</taxon>
        <taxon>Ecdysozoa</taxon>
        <taxon>Arthropoda</taxon>
        <taxon>Chelicerata</taxon>
        <taxon>Arachnida</taxon>
        <taxon>Acari</taxon>
        <taxon>Parasitiformes</taxon>
        <taxon>Ixodida</taxon>
        <taxon>Ixodoidea</taxon>
        <taxon>Ixodidae</taxon>
        <taxon>Ixodinae</taxon>
        <taxon>Ixodes</taxon>
    </lineage>
</organism>
<dbReference type="EMBL" id="GIFC01004810">
    <property type="protein sequence ID" value="MXU86893.1"/>
    <property type="molecule type" value="Transcribed_RNA"/>
</dbReference>
<sequence length="93" mass="10516">MYLNLSFRVRFVHLVFRLLIYRYVHTFPAHRISSISTSLCSKFTLLIASLLSKDAQPISPCTPSSRVFPCAPNANLPGFLTSYTIPHSQMTIL</sequence>
<dbReference type="AlphaFoldDB" id="A0A6B0UHJ3"/>
<accession>A0A6B0UHJ3</accession>
<proteinExistence type="predicted"/>
<reference evidence="1" key="1">
    <citation type="submission" date="2019-12" db="EMBL/GenBank/DDBJ databases">
        <title>An insight into the sialome of adult female Ixodes ricinus ticks feeding for 6 days.</title>
        <authorList>
            <person name="Perner J."/>
            <person name="Ribeiro J.M.C."/>
        </authorList>
    </citation>
    <scope>NUCLEOTIDE SEQUENCE</scope>
    <source>
        <strain evidence="1">Semi-engorged</strain>
        <tissue evidence="1">Salivary glands</tissue>
    </source>
</reference>
<name>A0A6B0UHJ3_IXORI</name>
<evidence type="ECO:0000313" key="1">
    <source>
        <dbReference type="EMBL" id="MXU86893.1"/>
    </source>
</evidence>